<dbReference type="EMBL" id="KQ964815">
    <property type="protein sequence ID" value="KXN65799.1"/>
    <property type="molecule type" value="Genomic_DNA"/>
</dbReference>
<sequence>MKRDAISTNDSELVDTIHRQKRSLIMQLVVVFIVFNMLYMPLYITSILRVAIGYKRSPFTDAVCFYLMEISRMIDPIITINFQPELNHESKVLLTKSRAKLKGFLTNLFN</sequence>
<protein>
    <recommendedName>
        <fullName evidence="4">G-protein coupled receptors family 1 profile domain-containing protein</fullName>
    </recommendedName>
</protein>
<name>A0A137NSQ1_CONC2</name>
<evidence type="ECO:0000256" key="1">
    <source>
        <dbReference type="SAM" id="Phobius"/>
    </source>
</evidence>
<reference evidence="2 3" key="1">
    <citation type="journal article" date="2015" name="Genome Biol. Evol.">
        <title>Phylogenomic analyses indicate that early fungi evolved digesting cell walls of algal ancestors of land plants.</title>
        <authorList>
            <person name="Chang Y."/>
            <person name="Wang S."/>
            <person name="Sekimoto S."/>
            <person name="Aerts A.L."/>
            <person name="Choi C."/>
            <person name="Clum A."/>
            <person name="LaButti K.M."/>
            <person name="Lindquist E.A."/>
            <person name="Yee Ngan C."/>
            <person name="Ohm R.A."/>
            <person name="Salamov A.A."/>
            <person name="Grigoriev I.V."/>
            <person name="Spatafora J.W."/>
            <person name="Berbee M.L."/>
        </authorList>
    </citation>
    <scope>NUCLEOTIDE SEQUENCE [LARGE SCALE GENOMIC DNA]</scope>
    <source>
        <strain evidence="2 3">NRRL 28638</strain>
    </source>
</reference>
<evidence type="ECO:0008006" key="4">
    <source>
        <dbReference type="Google" id="ProtNLM"/>
    </source>
</evidence>
<dbReference type="SUPFAM" id="SSF81321">
    <property type="entry name" value="Family A G protein-coupled receptor-like"/>
    <property type="match status" value="1"/>
</dbReference>
<evidence type="ECO:0000313" key="2">
    <source>
        <dbReference type="EMBL" id="KXN65799.1"/>
    </source>
</evidence>
<dbReference type="Proteomes" id="UP000070444">
    <property type="component" value="Unassembled WGS sequence"/>
</dbReference>
<proteinExistence type="predicted"/>
<accession>A0A137NSQ1</accession>
<gene>
    <name evidence="2" type="ORF">CONCODRAFT_12520</name>
</gene>
<keyword evidence="1" id="KW-0812">Transmembrane</keyword>
<evidence type="ECO:0000313" key="3">
    <source>
        <dbReference type="Proteomes" id="UP000070444"/>
    </source>
</evidence>
<keyword evidence="1" id="KW-0472">Membrane</keyword>
<keyword evidence="3" id="KW-1185">Reference proteome</keyword>
<keyword evidence="1" id="KW-1133">Transmembrane helix</keyword>
<dbReference type="AlphaFoldDB" id="A0A137NSQ1"/>
<dbReference type="Gene3D" id="1.20.1070.10">
    <property type="entry name" value="Rhodopsin 7-helix transmembrane proteins"/>
    <property type="match status" value="1"/>
</dbReference>
<feature type="transmembrane region" description="Helical" evidence="1">
    <location>
        <begin position="24"/>
        <end position="48"/>
    </location>
</feature>
<organism evidence="2 3">
    <name type="scientific">Conidiobolus coronatus (strain ATCC 28846 / CBS 209.66 / NRRL 28638)</name>
    <name type="common">Delacroixia coronata</name>
    <dbReference type="NCBI Taxonomy" id="796925"/>
    <lineage>
        <taxon>Eukaryota</taxon>
        <taxon>Fungi</taxon>
        <taxon>Fungi incertae sedis</taxon>
        <taxon>Zoopagomycota</taxon>
        <taxon>Entomophthoromycotina</taxon>
        <taxon>Entomophthoromycetes</taxon>
        <taxon>Entomophthorales</taxon>
        <taxon>Ancylistaceae</taxon>
        <taxon>Conidiobolus</taxon>
    </lineage>
</organism>